<dbReference type="AlphaFoldDB" id="A0A1D1UXI8"/>
<name>A0A1D1UXI8_RAMVA</name>
<feature type="compositionally biased region" description="Acidic residues" evidence="2">
    <location>
        <begin position="224"/>
        <end position="238"/>
    </location>
</feature>
<dbReference type="EMBL" id="BDGG01000002">
    <property type="protein sequence ID" value="GAU93135.1"/>
    <property type="molecule type" value="Genomic_DNA"/>
</dbReference>
<keyword evidence="3" id="KW-1133">Transmembrane helix</keyword>
<keyword evidence="3" id="KW-0472">Membrane</keyword>
<evidence type="ECO:0000256" key="3">
    <source>
        <dbReference type="SAM" id="Phobius"/>
    </source>
</evidence>
<evidence type="ECO:0000256" key="1">
    <source>
        <dbReference type="SAM" id="Coils"/>
    </source>
</evidence>
<gene>
    <name evidence="4" type="primary">RvY_05121-1</name>
    <name evidence="4" type="synonym">RvY_05121.1</name>
    <name evidence="4" type="ORF">RvY_05121</name>
</gene>
<accession>A0A1D1UXI8</accession>
<reference evidence="4 5" key="1">
    <citation type="journal article" date="2016" name="Nat. Commun.">
        <title>Extremotolerant tardigrade genome and improved radiotolerance of human cultured cells by tardigrade-unique protein.</title>
        <authorList>
            <person name="Hashimoto T."/>
            <person name="Horikawa D.D."/>
            <person name="Saito Y."/>
            <person name="Kuwahara H."/>
            <person name="Kozuka-Hata H."/>
            <person name="Shin-I T."/>
            <person name="Minakuchi Y."/>
            <person name="Ohishi K."/>
            <person name="Motoyama A."/>
            <person name="Aizu T."/>
            <person name="Enomoto A."/>
            <person name="Kondo K."/>
            <person name="Tanaka S."/>
            <person name="Hara Y."/>
            <person name="Koshikawa S."/>
            <person name="Sagara H."/>
            <person name="Miura T."/>
            <person name="Yokobori S."/>
            <person name="Miyagawa K."/>
            <person name="Suzuki Y."/>
            <person name="Kubo T."/>
            <person name="Oyama M."/>
            <person name="Kohara Y."/>
            <person name="Fujiyama A."/>
            <person name="Arakawa K."/>
            <person name="Katayama T."/>
            <person name="Toyoda A."/>
            <person name="Kunieda T."/>
        </authorList>
    </citation>
    <scope>NUCLEOTIDE SEQUENCE [LARGE SCALE GENOMIC DNA]</scope>
    <source>
        <strain evidence="4 5">YOKOZUNA-1</strain>
    </source>
</reference>
<keyword evidence="3" id="KW-0812">Transmembrane</keyword>
<feature type="coiled-coil region" evidence="1">
    <location>
        <begin position="94"/>
        <end position="121"/>
    </location>
</feature>
<evidence type="ECO:0000313" key="5">
    <source>
        <dbReference type="Proteomes" id="UP000186922"/>
    </source>
</evidence>
<protein>
    <submittedName>
        <fullName evidence="4">Uncharacterized protein</fullName>
    </submittedName>
</protein>
<evidence type="ECO:0000313" key="4">
    <source>
        <dbReference type="EMBL" id="GAU93135.1"/>
    </source>
</evidence>
<evidence type="ECO:0000256" key="2">
    <source>
        <dbReference type="SAM" id="MobiDB-lite"/>
    </source>
</evidence>
<feature type="region of interest" description="Disordered" evidence="2">
    <location>
        <begin position="224"/>
        <end position="271"/>
    </location>
</feature>
<keyword evidence="1" id="KW-0175">Coiled coil</keyword>
<proteinExistence type="predicted"/>
<organism evidence="4 5">
    <name type="scientific">Ramazzottius varieornatus</name>
    <name type="common">Water bear</name>
    <name type="synonym">Tardigrade</name>
    <dbReference type="NCBI Taxonomy" id="947166"/>
    <lineage>
        <taxon>Eukaryota</taxon>
        <taxon>Metazoa</taxon>
        <taxon>Ecdysozoa</taxon>
        <taxon>Tardigrada</taxon>
        <taxon>Eutardigrada</taxon>
        <taxon>Parachela</taxon>
        <taxon>Hypsibioidea</taxon>
        <taxon>Ramazzottiidae</taxon>
        <taxon>Ramazzottius</taxon>
    </lineage>
</organism>
<feature type="transmembrane region" description="Helical" evidence="3">
    <location>
        <begin position="52"/>
        <end position="77"/>
    </location>
</feature>
<dbReference type="Proteomes" id="UP000186922">
    <property type="component" value="Unassembled WGS sequence"/>
</dbReference>
<sequence>MVNITVFNPWTGKKPTTVKEVDALESGSHDAEAQLLSSSTVDSRWNKRGKSFCYFTVADICAFLALILVLLCAGYMLHRLWVVKSEVDEMYPTVSRLSADIQRLREDADALQAEKGALLETSLAQGAVDVNDYVDDNGEKGLNLAMEDTEEDVLRNLQKSYQPTTDNAFREDKEMSAAETELDKVLTQVAKHFDVSISDTKANASERDEHTVAFLNALTVQPVLDDDDEEDDDIEEADILPQDSEVAEQEAGFNKKTTDDVDSGNSSEDDA</sequence>
<comment type="caution">
    <text evidence="4">The sequence shown here is derived from an EMBL/GenBank/DDBJ whole genome shotgun (WGS) entry which is preliminary data.</text>
</comment>
<keyword evidence="5" id="KW-1185">Reference proteome</keyword>